<dbReference type="PROSITE" id="PS50297">
    <property type="entry name" value="ANK_REP_REGION"/>
    <property type="match status" value="1"/>
</dbReference>
<dbReference type="PROSITE" id="PS50088">
    <property type="entry name" value="ANK_REPEAT"/>
    <property type="match status" value="1"/>
</dbReference>
<reference evidence="4 5" key="1">
    <citation type="journal article" date="2018" name="PLoS Genet.">
        <title>Population sequencing reveals clonal diversity and ancestral inbreeding in the grapevine cultivar Chardonnay.</title>
        <authorList>
            <person name="Roach M.J."/>
            <person name="Johnson D.L."/>
            <person name="Bohlmann J."/>
            <person name="van Vuuren H.J."/>
            <person name="Jones S.J."/>
            <person name="Pretorius I.S."/>
            <person name="Schmidt S.A."/>
            <person name="Borneman A.R."/>
        </authorList>
    </citation>
    <scope>NUCLEOTIDE SEQUENCE [LARGE SCALE GENOMIC DNA]</scope>
    <source>
        <strain evidence="5">cv. Chardonnay</strain>
        <tissue evidence="4">Leaf</tissue>
    </source>
</reference>
<feature type="repeat" description="ANK" evidence="3">
    <location>
        <begin position="27"/>
        <end position="59"/>
    </location>
</feature>
<name>A0A438J8U4_VITVI</name>
<dbReference type="Gene3D" id="1.25.40.20">
    <property type="entry name" value="Ankyrin repeat-containing domain"/>
    <property type="match status" value="1"/>
</dbReference>
<dbReference type="Pfam" id="PF12796">
    <property type="entry name" value="Ank_2"/>
    <property type="match status" value="1"/>
</dbReference>
<dbReference type="InterPro" id="IPR002110">
    <property type="entry name" value="Ankyrin_rpt"/>
</dbReference>
<keyword evidence="2 3" id="KW-0040">ANK repeat</keyword>
<dbReference type="SUPFAM" id="SSF48403">
    <property type="entry name" value="Ankyrin repeat"/>
    <property type="match status" value="1"/>
</dbReference>
<organism evidence="4 5">
    <name type="scientific">Vitis vinifera</name>
    <name type="common">Grape</name>
    <dbReference type="NCBI Taxonomy" id="29760"/>
    <lineage>
        <taxon>Eukaryota</taxon>
        <taxon>Viridiplantae</taxon>
        <taxon>Streptophyta</taxon>
        <taxon>Embryophyta</taxon>
        <taxon>Tracheophyta</taxon>
        <taxon>Spermatophyta</taxon>
        <taxon>Magnoliopsida</taxon>
        <taxon>eudicotyledons</taxon>
        <taxon>Gunneridae</taxon>
        <taxon>Pentapetalae</taxon>
        <taxon>rosids</taxon>
        <taxon>Vitales</taxon>
        <taxon>Vitaceae</taxon>
        <taxon>Viteae</taxon>
        <taxon>Vitis</taxon>
    </lineage>
</organism>
<evidence type="ECO:0000256" key="1">
    <source>
        <dbReference type="ARBA" id="ARBA00022737"/>
    </source>
</evidence>
<evidence type="ECO:0000313" key="4">
    <source>
        <dbReference type="EMBL" id="RVX05336.1"/>
    </source>
</evidence>
<comment type="caution">
    <text evidence="4">The sequence shown here is derived from an EMBL/GenBank/DDBJ whole genome shotgun (WGS) entry which is preliminary data.</text>
</comment>
<dbReference type="Proteomes" id="UP000288805">
    <property type="component" value="Unassembled WGS sequence"/>
</dbReference>
<dbReference type="EMBL" id="QGNW01000056">
    <property type="protein sequence ID" value="RVX05336.1"/>
    <property type="molecule type" value="Genomic_DNA"/>
</dbReference>
<evidence type="ECO:0000313" key="5">
    <source>
        <dbReference type="Proteomes" id="UP000288805"/>
    </source>
</evidence>
<protein>
    <submittedName>
        <fullName evidence="4">Uncharacterized protein</fullName>
    </submittedName>
</protein>
<accession>A0A438J8U4</accession>
<dbReference type="PANTHER" id="PTHR24186">
    <property type="entry name" value="PROTEIN PHOSPHATASE 1 REGULATORY SUBUNIT"/>
    <property type="match status" value="1"/>
</dbReference>
<dbReference type="SMART" id="SM00248">
    <property type="entry name" value="ANK"/>
    <property type="match status" value="2"/>
</dbReference>
<evidence type="ECO:0000256" key="3">
    <source>
        <dbReference type="PROSITE-ProRule" id="PRU00023"/>
    </source>
</evidence>
<proteinExistence type="predicted"/>
<evidence type="ECO:0000256" key="2">
    <source>
        <dbReference type="ARBA" id="ARBA00023043"/>
    </source>
</evidence>
<keyword evidence="1" id="KW-0677">Repeat</keyword>
<dbReference type="PANTHER" id="PTHR24186:SF37">
    <property type="entry name" value="PGG DOMAIN-CONTAINING PROTEIN"/>
    <property type="match status" value="1"/>
</dbReference>
<gene>
    <name evidence="4" type="ORF">CK203_013582</name>
</gene>
<dbReference type="AlphaFoldDB" id="A0A438J8U4"/>
<dbReference type="InterPro" id="IPR036770">
    <property type="entry name" value="Ankyrin_rpt-contain_sf"/>
</dbReference>
<sequence>MAKDPLTLARAVVTCFNETPTPRGGFARGSPLHLASANGYVEMVNILLSADTNACLIHDEDGRTPLHLAVMKGQLRSQGSWSGARPQATRYKLDQGETILHSVLKQNCHDPNSR</sequence>